<accession>A0A6C0ES09</accession>
<organism evidence="1">
    <name type="scientific">viral metagenome</name>
    <dbReference type="NCBI Taxonomy" id="1070528"/>
    <lineage>
        <taxon>unclassified sequences</taxon>
        <taxon>metagenomes</taxon>
        <taxon>organismal metagenomes</taxon>
    </lineage>
</organism>
<evidence type="ECO:0000313" key="1">
    <source>
        <dbReference type="EMBL" id="QHT31966.1"/>
    </source>
</evidence>
<dbReference type="AlphaFoldDB" id="A0A6C0ES09"/>
<name>A0A6C0ES09_9ZZZZ</name>
<proteinExistence type="predicted"/>
<sequence>MGVKAIYNIGKYTLNKVLPKTNTHNVGMNLYKKFIKNESNNIIPQAQHSTRSPTLSPTQSKVLNPQTKRKTMRGIITYAKDKRARDLIIEKLDWVKQFTKNLNTHKTDPNALDYLKRSAKELQQALKNRTKDENSTTYSEALSVLKTALNRTRRHLNKNHIFTDESPAI</sequence>
<dbReference type="EMBL" id="MN738929">
    <property type="protein sequence ID" value="QHT31966.1"/>
    <property type="molecule type" value="Genomic_DNA"/>
</dbReference>
<protein>
    <submittedName>
        <fullName evidence="1">Uncharacterized protein</fullName>
    </submittedName>
</protein>
<reference evidence="1" key="1">
    <citation type="journal article" date="2020" name="Nature">
        <title>Giant virus diversity and host interactions through global metagenomics.</title>
        <authorList>
            <person name="Schulz F."/>
            <person name="Roux S."/>
            <person name="Paez-Espino D."/>
            <person name="Jungbluth S."/>
            <person name="Walsh D.A."/>
            <person name="Denef V.J."/>
            <person name="McMahon K.D."/>
            <person name="Konstantinidis K.T."/>
            <person name="Eloe-Fadrosh E.A."/>
            <person name="Kyrpides N.C."/>
            <person name="Woyke T."/>
        </authorList>
    </citation>
    <scope>NUCLEOTIDE SEQUENCE</scope>
    <source>
        <strain evidence="1">GVMAG-M-3300009159-65</strain>
    </source>
</reference>